<accession>A0AA39QZR3</accession>
<gene>
    <name evidence="2" type="ORF">JMJ35_005969</name>
</gene>
<dbReference type="Proteomes" id="UP001166286">
    <property type="component" value="Unassembled WGS sequence"/>
</dbReference>
<keyword evidence="3" id="KW-1185">Reference proteome</keyword>
<feature type="region of interest" description="Disordered" evidence="1">
    <location>
        <begin position="1"/>
        <end position="28"/>
    </location>
</feature>
<comment type="caution">
    <text evidence="2">The sequence shown here is derived from an EMBL/GenBank/DDBJ whole genome shotgun (WGS) entry which is preliminary data.</text>
</comment>
<protein>
    <submittedName>
        <fullName evidence="2">Uncharacterized protein</fullName>
    </submittedName>
</protein>
<reference evidence="2" key="1">
    <citation type="submission" date="2023-03" db="EMBL/GenBank/DDBJ databases">
        <title>Complete genome of Cladonia borealis.</title>
        <authorList>
            <person name="Park H."/>
        </authorList>
    </citation>
    <scope>NUCLEOTIDE SEQUENCE</scope>
    <source>
        <strain evidence="2">ANT050790</strain>
    </source>
</reference>
<dbReference type="EMBL" id="JAFEKC020000013">
    <property type="protein sequence ID" value="KAK0511396.1"/>
    <property type="molecule type" value="Genomic_DNA"/>
</dbReference>
<dbReference type="SUPFAM" id="SSF48371">
    <property type="entry name" value="ARM repeat"/>
    <property type="match status" value="1"/>
</dbReference>
<dbReference type="Pfam" id="PF05536">
    <property type="entry name" value="Neurochondrin"/>
    <property type="match status" value="2"/>
</dbReference>
<dbReference type="PANTHER" id="PTHR13109:SF7">
    <property type="entry name" value="NEUROCHONDRIN"/>
    <property type="match status" value="1"/>
</dbReference>
<dbReference type="InterPro" id="IPR016024">
    <property type="entry name" value="ARM-type_fold"/>
</dbReference>
<sequence length="535" mass="58890">MQSSDRNGAEQDQPVLDKDPRPVNAGKRPVKELEAALGLLKKHDDTSRFVGLALLKPVLEQELSQLDDKDGGESAEIIQRVWGTIPAKFLDRLLKARSREGRSRDEAENMVGVAVAVLQAFMGLLESPQTDEKFIGRVPVLMSILHSTSPKMRDQIMQIIHCLAMTLEGRSAIFETGPPASNLDQPPLSYMLLTIIHADIMATVPYLQESLHSDDYDTTSSRLVKGYDVISSFIGYLITSMDANDGGDDLSIPMPPDLLLKVQGKITDILNATIEHLRERYDASAPSTRGAISGGPSTAAEASGTMLDDPLTLSQIQTLSLWLANEDNESLRKAAAGIMDVLKTIYQPIEAGHFLATKQFQARCCVLEALSGITQTIEGVEAFLDQDWWITLTEDLKELVGAPSSAGNQEVRGITILNILVIVLHSGATPPPKGQWISGMLKISNELMKSADLQHRWELAVGTCDLVVSLLQRATMDNRHKNQGRATHLLKTVQHLLKNETSLKDEVNRQVREDLENVARDLEALRDNRITEESS</sequence>
<dbReference type="InterPro" id="IPR008709">
    <property type="entry name" value="Neurochondrin"/>
</dbReference>
<organism evidence="2 3">
    <name type="scientific">Cladonia borealis</name>
    <dbReference type="NCBI Taxonomy" id="184061"/>
    <lineage>
        <taxon>Eukaryota</taxon>
        <taxon>Fungi</taxon>
        <taxon>Dikarya</taxon>
        <taxon>Ascomycota</taxon>
        <taxon>Pezizomycotina</taxon>
        <taxon>Lecanoromycetes</taxon>
        <taxon>OSLEUM clade</taxon>
        <taxon>Lecanoromycetidae</taxon>
        <taxon>Lecanorales</taxon>
        <taxon>Lecanorineae</taxon>
        <taxon>Cladoniaceae</taxon>
        <taxon>Cladonia</taxon>
    </lineage>
</organism>
<proteinExistence type="predicted"/>
<evidence type="ECO:0000256" key="1">
    <source>
        <dbReference type="SAM" id="MobiDB-lite"/>
    </source>
</evidence>
<evidence type="ECO:0000313" key="3">
    <source>
        <dbReference type="Proteomes" id="UP001166286"/>
    </source>
</evidence>
<evidence type="ECO:0000313" key="2">
    <source>
        <dbReference type="EMBL" id="KAK0511396.1"/>
    </source>
</evidence>
<dbReference type="PANTHER" id="PTHR13109">
    <property type="entry name" value="NEUROCHONDRIN"/>
    <property type="match status" value="1"/>
</dbReference>
<name>A0AA39QZR3_9LECA</name>
<dbReference type="AlphaFoldDB" id="A0AA39QZR3"/>